<dbReference type="InterPro" id="IPR054473">
    <property type="entry name" value="KIF2A-like_N"/>
</dbReference>
<keyword evidence="7" id="KW-0159">Chromosome partition</keyword>
<keyword evidence="12" id="KW-0131">Cell cycle</keyword>
<organism evidence="18 19">
    <name type="scientific">Drosophila madeirensis</name>
    <name type="common">Fruit fly</name>
    <dbReference type="NCBI Taxonomy" id="30013"/>
    <lineage>
        <taxon>Eukaryota</taxon>
        <taxon>Metazoa</taxon>
        <taxon>Ecdysozoa</taxon>
        <taxon>Arthropoda</taxon>
        <taxon>Hexapoda</taxon>
        <taxon>Insecta</taxon>
        <taxon>Pterygota</taxon>
        <taxon>Neoptera</taxon>
        <taxon>Endopterygota</taxon>
        <taxon>Diptera</taxon>
        <taxon>Brachycera</taxon>
        <taxon>Muscomorpha</taxon>
        <taxon>Ephydroidea</taxon>
        <taxon>Drosophilidae</taxon>
        <taxon>Drosophila</taxon>
        <taxon>Sophophora</taxon>
    </lineage>
</organism>
<feature type="domain" description="Kinesin motor" evidence="17">
    <location>
        <begin position="166"/>
        <end position="500"/>
    </location>
</feature>
<evidence type="ECO:0000256" key="6">
    <source>
        <dbReference type="ARBA" id="ARBA00022776"/>
    </source>
</evidence>
<dbReference type="GO" id="GO:0008017">
    <property type="term" value="F:microtubule binding"/>
    <property type="evidence" value="ECO:0007669"/>
    <property type="project" value="InterPro"/>
</dbReference>
<keyword evidence="6" id="KW-0498">Mitosis</keyword>
<evidence type="ECO:0000256" key="11">
    <source>
        <dbReference type="ARBA" id="ARBA00023212"/>
    </source>
</evidence>
<dbReference type="EMBL" id="AP029266">
    <property type="protein sequence ID" value="BFG01488.1"/>
    <property type="molecule type" value="Genomic_DNA"/>
</dbReference>
<dbReference type="InterPro" id="IPR001752">
    <property type="entry name" value="Kinesin_motor_dom"/>
</dbReference>
<evidence type="ECO:0000256" key="15">
    <source>
        <dbReference type="RuleBase" id="RU000394"/>
    </source>
</evidence>
<dbReference type="Pfam" id="PF22923">
    <property type="entry name" value="KIF2A-like_1st"/>
    <property type="match status" value="1"/>
</dbReference>
<comment type="subcellular location">
    <subcellularLocation>
        <location evidence="1">Cytoplasm</location>
        <location evidence="1">Cytoskeleton</location>
        <location evidence="1">Spindle pole</location>
    </subcellularLocation>
</comment>
<sequence>MDLLAIGQSVIVQRSNGETHMAIIIRLNAERDIVTVQWTDADGVKRKDLHVGRIIETNPQIFARKAVVPPTPTTTLPQSESLPQPQSESLPQPQSESLPQPQSESLPQPQSESLLQMQEVTTPTARLLPEELPKPDTETLIRYFRKRLALHPLVAVGLSGPMKASGIMVCVRKRPLNPKELAARELDVISLQPPNMLVAHAMRPHVYRDPILHNQNFRFDRVFDEDCSNAGVFNYTARPLIRHIFEGGWATCFAYGQTGSGKTHTMGGVVEGRNQNVMDSIYAMAASEVFSILQEPESAQRNLRVGCSFFEIYNTKIYDLLSPGNKQPLRMQENCQHQMEVMDLRECPTSGTAEVLALLNTGNGARALGKTSANEKSSRSHAIFQIVLRSANSQKAYGKFSLIDLAGSERAADNSSSDSQTCTESAEINKSLLVLKECIHAMGRNDPYIPFRDCKLTQVLRDSFIGKNVKTCMIATIAPGMRSVNSTLNTLRYANRVKELKVQAPVVPPMPPSTSQLAKVLESDATEKRQAADPIGDVPTYTVDGQIYCSLCSQPVTCMPVLCPYFGKSNKKPQ</sequence>
<dbReference type="Proteomes" id="UP001500889">
    <property type="component" value="Chromosome A"/>
</dbReference>
<feature type="region of interest" description="Disordered" evidence="16">
    <location>
        <begin position="65"/>
        <end position="113"/>
    </location>
</feature>
<feature type="compositionally biased region" description="Low complexity" evidence="16">
    <location>
        <begin position="73"/>
        <end position="113"/>
    </location>
</feature>
<dbReference type="PRINTS" id="PR00380">
    <property type="entry name" value="KINESINHEAVY"/>
</dbReference>
<dbReference type="InterPro" id="IPR019821">
    <property type="entry name" value="Kinesin_motor_CS"/>
</dbReference>
<keyword evidence="8 14" id="KW-0067">ATP-binding</keyword>
<evidence type="ECO:0000256" key="8">
    <source>
        <dbReference type="ARBA" id="ARBA00022840"/>
    </source>
</evidence>
<dbReference type="FunFam" id="3.40.850.10:FF:000012">
    <property type="entry name" value="Kinesin-like protein"/>
    <property type="match status" value="1"/>
</dbReference>
<dbReference type="GO" id="GO:0003777">
    <property type="term" value="F:microtubule motor activity"/>
    <property type="evidence" value="ECO:0007669"/>
    <property type="project" value="InterPro"/>
</dbReference>
<dbReference type="PROSITE" id="PS00411">
    <property type="entry name" value="KINESIN_MOTOR_1"/>
    <property type="match status" value="1"/>
</dbReference>
<feature type="binding site" evidence="14">
    <location>
        <begin position="256"/>
        <end position="263"/>
    </location>
    <ligand>
        <name>ATP</name>
        <dbReference type="ChEBI" id="CHEBI:30616"/>
    </ligand>
</feature>
<evidence type="ECO:0000256" key="5">
    <source>
        <dbReference type="ARBA" id="ARBA00022741"/>
    </source>
</evidence>
<keyword evidence="10 14" id="KW-0505">Motor protein</keyword>
<evidence type="ECO:0000256" key="2">
    <source>
        <dbReference type="ARBA" id="ARBA00022490"/>
    </source>
</evidence>
<evidence type="ECO:0000256" key="10">
    <source>
        <dbReference type="ARBA" id="ARBA00023175"/>
    </source>
</evidence>
<evidence type="ECO:0000313" key="18">
    <source>
        <dbReference type="EMBL" id="BFG01488.1"/>
    </source>
</evidence>
<accession>A0AAU9G0S2</accession>
<dbReference type="GO" id="GO:0005524">
    <property type="term" value="F:ATP binding"/>
    <property type="evidence" value="ECO:0007669"/>
    <property type="project" value="UniProtKB-UniRule"/>
</dbReference>
<gene>
    <name evidence="18" type="ORF">DMAD_01233</name>
</gene>
<dbReference type="GO" id="GO:0051301">
    <property type="term" value="P:cell division"/>
    <property type="evidence" value="ECO:0007669"/>
    <property type="project" value="UniProtKB-KW"/>
</dbReference>
<dbReference type="GO" id="GO:0000922">
    <property type="term" value="C:spindle pole"/>
    <property type="evidence" value="ECO:0007669"/>
    <property type="project" value="UniProtKB-SubCell"/>
</dbReference>
<dbReference type="PANTHER" id="PTHR47971:SF8">
    <property type="entry name" value="KINESIN-LIKE PROTEIN"/>
    <property type="match status" value="1"/>
</dbReference>
<keyword evidence="4 15" id="KW-0493">Microtubule</keyword>
<evidence type="ECO:0000256" key="9">
    <source>
        <dbReference type="ARBA" id="ARBA00023054"/>
    </source>
</evidence>
<keyword evidence="11" id="KW-0206">Cytoskeleton</keyword>
<dbReference type="InterPro" id="IPR036961">
    <property type="entry name" value="Kinesin_motor_dom_sf"/>
</dbReference>
<dbReference type="InterPro" id="IPR027640">
    <property type="entry name" value="Kinesin-like_fam"/>
</dbReference>
<keyword evidence="19" id="KW-1185">Reference proteome</keyword>
<reference evidence="18 19" key="1">
    <citation type="submission" date="2024-02" db="EMBL/GenBank/DDBJ databases">
        <title>A chromosome-level genome assembly of Drosophila madeirensis, a fruit fly species endemic to Madeira island.</title>
        <authorList>
            <person name="Tomihara K."/>
            <person name="Llopart A."/>
            <person name="Yamamoto D."/>
        </authorList>
    </citation>
    <scope>NUCLEOTIDE SEQUENCE [LARGE SCALE GENOMIC DNA]</scope>
    <source>
        <strain evidence="18 19">RF1</strain>
    </source>
</reference>
<evidence type="ECO:0000256" key="12">
    <source>
        <dbReference type="ARBA" id="ARBA00023306"/>
    </source>
</evidence>
<evidence type="ECO:0000256" key="3">
    <source>
        <dbReference type="ARBA" id="ARBA00022618"/>
    </source>
</evidence>
<dbReference type="PROSITE" id="PS50067">
    <property type="entry name" value="KINESIN_MOTOR_2"/>
    <property type="match status" value="1"/>
</dbReference>
<evidence type="ECO:0000259" key="17">
    <source>
        <dbReference type="PROSITE" id="PS50067"/>
    </source>
</evidence>
<protein>
    <recommendedName>
        <fullName evidence="15">Kinesin-like protein</fullName>
    </recommendedName>
</protein>
<keyword evidence="9" id="KW-0175">Coiled coil</keyword>
<dbReference type="InterPro" id="IPR027417">
    <property type="entry name" value="P-loop_NTPase"/>
</dbReference>
<dbReference type="GO" id="GO:0005828">
    <property type="term" value="C:kinetochore microtubule"/>
    <property type="evidence" value="ECO:0007669"/>
    <property type="project" value="UniProtKB-ARBA"/>
</dbReference>
<dbReference type="GO" id="GO:0007059">
    <property type="term" value="P:chromosome segregation"/>
    <property type="evidence" value="ECO:0007669"/>
    <property type="project" value="UniProtKB-KW"/>
</dbReference>
<keyword evidence="3" id="KW-0132">Cell division</keyword>
<dbReference type="CDD" id="cd01367">
    <property type="entry name" value="KISc_KIF2_like"/>
    <property type="match status" value="1"/>
</dbReference>
<dbReference type="Pfam" id="PF00225">
    <property type="entry name" value="Kinesin"/>
    <property type="match status" value="1"/>
</dbReference>
<dbReference type="AlphaFoldDB" id="A0AAU9G0S2"/>
<dbReference type="GO" id="GO:0007019">
    <property type="term" value="P:microtubule depolymerization"/>
    <property type="evidence" value="ECO:0007669"/>
    <property type="project" value="TreeGrafter"/>
</dbReference>
<dbReference type="PANTHER" id="PTHR47971">
    <property type="entry name" value="KINESIN-RELATED PROTEIN 6"/>
    <property type="match status" value="1"/>
</dbReference>
<evidence type="ECO:0000256" key="16">
    <source>
        <dbReference type="SAM" id="MobiDB-lite"/>
    </source>
</evidence>
<comment type="similarity">
    <text evidence="13">Belongs to the TRAFAC class myosin-kinesin ATPase superfamily. Kinesin family. KIN-13 subfamily.</text>
</comment>
<evidence type="ECO:0000256" key="1">
    <source>
        <dbReference type="ARBA" id="ARBA00004647"/>
    </source>
</evidence>
<dbReference type="SMART" id="SM00129">
    <property type="entry name" value="KISc"/>
    <property type="match status" value="1"/>
</dbReference>
<evidence type="ECO:0000256" key="7">
    <source>
        <dbReference type="ARBA" id="ARBA00022829"/>
    </source>
</evidence>
<name>A0AAU9G0S2_DROMD</name>
<dbReference type="SUPFAM" id="SSF52540">
    <property type="entry name" value="P-loop containing nucleoside triphosphate hydrolases"/>
    <property type="match status" value="1"/>
</dbReference>
<dbReference type="GO" id="GO:0007018">
    <property type="term" value="P:microtubule-based movement"/>
    <property type="evidence" value="ECO:0007669"/>
    <property type="project" value="InterPro"/>
</dbReference>
<dbReference type="Gene3D" id="3.40.850.10">
    <property type="entry name" value="Kinesin motor domain"/>
    <property type="match status" value="1"/>
</dbReference>
<evidence type="ECO:0000313" key="19">
    <source>
        <dbReference type="Proteomes" id="UP001500889"/>
    </source>
</evidence>
<proteinExistence type="inferred from homology"/>
<evidence type="ECO:0000256" key="4">
    <source>
        <dbReference type="ARBA" id="ARBA00022701"/>
    </source>
</evidence>
<keyword evidence="5 14" id="KW-0547">Nucleotide-binding</keyword>
<evidence type="ECO:0000256" key="14">
    <source>
        <dbReference type="PROSITE-ProRule" id="PRU00283"/>
    </source>
</evidence>
<evidence type="ECO:0000256" key="13">
    <source>
        <dbReference type="ARBA" id="ARBA00061030"/>
    </source>
</evidence>
<keyword evidence="2" id="KW-0963">Cytoplasm</keyword>